<dbReference type="AlphaFoldDB" id="A0AAN7VVH6"/>
<organism evidence="1 2">
    <name type="scientific">Elasticomyces elasticus</name>
    <dbReference type="NCBI Taxonomy" id="574655"/>
    <lineage>
        <taxon>Eukaryota</taxon>
        <taxon>Fungi</taxon>
        <taxon>Dikarya</taxon>
        <taxon>Ascomycota</taxon>
        <taxon>Pezizomycotina</taxon>
        <taxon>Dothideomycetes</taxon>
        <taxon>Dothideomycetidae</taxon>
        <taxon>Mycosphaerellales</taxon>
        <taxon>Teratosphaeriaceae</taxon>
        <taxon>Elasticomyces</taxon>
    </lineage>
</organism>
<proteinExistence type="predicted"/>
<accession>A0AAN7VVH6</accession>
<dbReference type="EMBL" id="JAVRQU010000016">
    <property type="protein sequence ID" value="KAK5694149.1"/>
    <property type="molecule type" value="Genomic_DNA"/>
</dbReference>
<protein>
    <submittedName>
        <fullName evidence="1">Uncharacterized protein</fullName>
    </submittedName>
</protein>
<reference evidence="1" key="1">
    <citation type="submission" date="2023-08" db="EMBL/GenBank/DDBJ databases">
        <title>Black Yeasts Isolated from many extreme environments.</title>
        <authorList>
            <person name="Coleine C."/>
            <person name="Stajich J.E."/>
            <person name="Selbmann L."/>
        </authorList>
    </citation>
    <scope>NUCLEOTIDE SEQUENCE</scope>
    <source>
        <strain evidence="1">CCFEE 5810</strain>
    </source>
</reference>
<dbReference type="Proteomes" id="UP001310594">
    <property type="component" value="Unassembled WGS sequence"/>
</dbReference>
<sequence length="175" mass="19212">MASQKLPDLSELLASVDTAASRIKPRPAVVRSQSSANDLHIHAYYESYGESSNAQIIQGLLANARKEYRSNNLMACQSACVDLLQRSNCPTYATVKALHLLSGTVPIEKSFGYLEHARQTIKEASKTGDPAALKDPAMLQTLYERTAELWALYQREKAGELFGAWPDAVEVKAQA</sequence>
<evidence type="ECO:0000313" key="1">
    <source>
        <dbReference type="EMBL" id="KAK5694149.1"/>
    </source>
</evidence>
<gene>
    <name evidence="1" type="ORF">LTR97_009770</name>
</gene>
<comment type="caution">
    <text evidence="1">The sequence shown here is derived from an EMBL/GenBank/DDBJ whole genome shotgun (WGS) entry which is preliminary data.</text>
</comment>
<name>A0AAN7VVH6_9PEZI</name>
<evidence type="ECO:0000313" key="2">
    <source>
        <dbReference type="Proteomes" id="UP001310594"/>
    </source>
</evidence>